<dbReference type="Proteomes" id="UP000538292">
    <property type="component" value="Unassembled WGS sequence"/>
</dbReference>
<accession>A0A7W1XUA4</accession>
<protein>
    <submittedName>
        <fullName evidence="4">2-isopropylmalate synthase</fullName>
    </submittedName>
</protein>
<dbReference type="PANTHER" id="PTHR42880:SF1">
    <property type="entry name" value="ISOPROPYLMALATE_HOMOCITRATE_CITRAMALATE SYNTHASE FAMILY PROTEIN"/>
    <property type="match status" value="1"/>
</dbReference>
<dbReference type="InterPro" id="IPR054691">
    <property type="entry name" value="LeuA/HCS_post-cat"/>
</dbReference>
<dbReference type="GO" id="GO:0046912">
    <property type="term" value="F:acyltransferase activity, acyl groups converted into alkyl on transfer"/>
    <property type="evidence" value="ECO:0007669"/>
    <property type="project" value="InterPro"/>
</dbReference>
<keyword evidence="1 2" id="KW-0808">Transferase</keyword>
<dbReference type="RefSeq" id="WP_181741737.1">
    <property type="nucleotide sequence ID" value="NZ_JACEOL010000047.1"/>
</dbReference>
<comment type="caution">
    <text evidence="4">The sequence shown here is derived from an EMBL/GenBank/DDBJ whole genome shotgun (WGS) entry which is preliminary data.</text>
</comment>
<evidence type="ECO:0000313" key="5">
    <source>
        <dbReference type="Proteomes" id="UP000538292"/>
    </source>
</evidence>
<dbReference type="GO" id="GO:0019752">
    <property type="term" value="P:carboxylic acid metabolic process"/>
    <property type="evidence" value="ECO:0007669"/>
    <property type="project" value="InterPro"/>
</dbReference>
<evidence type="ECO:0000259" key="3">
    <source>
        <dbReference type="PROSITE" id="PS50991"/>
    </source>
</evidence>
<dbReference type="PROSITE" id="PS00815">
    <property type="entry name" value="AIPM_HOMOCIT_SYNTH_1"/>
    <property type="match status" value="1"/>
</dbReference>
<dbReference type="PANTHER" id="PTHR42880">
    <property type="entry name" value="HOMOCITRATE SYNTHASE"/>
    <property type="match status" value="1"/>
</dbReference>
<sequence>MFKIKEDLSALEIVDCTLREGEQQSGVRFSAEDKIYLLHQLEEFGIQIVEVGHPGISPEDEEICSRVIKAARSAKTLAHSRATVEEVQAAARVGADWVGIWGSVNPISLKTKWTNKSLDDICRLIYQAISEAKRLGLRVRLTLEDASRSDWTVLNQTARIAIEAGADRISLADTVGIWEPTSCHQLVSRAVTEWKHPVEVHCHNDFGLALANTLAAVDAGAQAVDVSILGIGERVGITDLLQLAVVLEESRGEQRFHLQKISSLADAVKNATGYNPDELRPVIGKNAFTHTSKYHRNAVIKNPVSYEPFPPKKVGRKRKIINNRPPLREPRLPVKLKISCPFKKESSELKYHRDGPGDRWVLIDHRVDKRASFYMMRRTIDKGMKPHSFGKHVDTHTHHCDSTLIFMGNEPDGSGLTCMVYLNGEEKVVHSPATIFIPAKAEHTYSYVSGTGDIYNIVLAPNYNESLYEKTEIPVIFP</sequence>
<dbReference type="SUPFAM" id="SSF51569">
    <property type="entry name" value="Aldolase"/>
    <property type="match status" value="1"/>
</dbReference>
<dbReference type="Pfam" id="PF00682">
    <property type="entry name" value="HMGL-like"/>
    <property type="match status" value="1"/>
</dbReference>
<comment type="similarity">
    <text evidence="2">Belongs to the alpha-IPM synthase/homocitrate synthase family.</text>
</comment>
<dbReference type="Gene3D" id="3.20.20.70">
    <property type="entry name" value="Aldolase class I"/>
    <property type="match status" value="1"/>
</dbReference>
<dbReference type="EMBL" id="JACEOL010000047">
    <property type="protein sequence ID" value="MBA4603313.1"/>
    <property type="molecule type" value="Genomic_DNA"/>
</dbReference>
<dbReference type="InterPro" id="IPR002034">
    <property type="entry name" value="AIPM/Hcit_synth_CS"/>
</dbReference>
<gene>
    <name evidence="4" type="ORF">H2C83_13485</name>
</gene>
<feature type="domain" description="Pyruvate carboxyltransferase" evidence="3">
    <location>
        <begin position="11"/>
        <end position="262"/>
    </location>
</feature>
<dbReference type="InterPro" id="IPR000891">
    <property type="entry name" value="PYR_CT"/>
</dbReference>
<evidence type="ECO:0000313" key="4">
    <source>
        <dbReference type="EMBL" id="MBA4603313.1"/>
    </source>
</evidence>
<dbReference type="PROSITE" id="PS50991">
    <property type="entry name" value="PYR_CT"/>
    <property type="match status" value="1"/>
</dbReference>
<evidence type="ECO:0000256" key="2">
    <source>
        <dbReference type="RuleBase" id="RU003523"/>
    </source>
</evidence>
<evidence type="ECO:0000256" key="1">
    <source>
        <dbReference type="ARBA" id="ARBA00022679"/>
    </source>
</evidence>
<dbReference type="PROSITE" id="PS00816">
    <property type="entry name" value="AIPM_HOMOCIT_SYNTH_2"/>
    <property type="match status" value="1"/>
</dbReference>
<dbReference type="Pfam" id="PF22617">
    <property type="entry name" value="HCS_D2"/>
    <property type="match status" value="1"/>
</dbReference>
<keyword evidence="5" id="KW-1185">Reference proteome</keyword>
<proteinExistence type="inferred from homology"/>
<dbReference type="Gene3D" id="4.10.430.20">
    <property type="match status" value="1"/>
</dbReference>
<organism evidence="4 5">
    <name type="scientific">Thermoactinomyces mirandus</name>
    <dbReference type="NCBI Taxonomy" id="2756294"/>
    <lineage>
        <taxon>Bacteria</taxon>
        <taxon>Bacillati</taxon>
        <taxon>Bacillota</taxon>
        <taxon>Bacilli</taxon>
        <taxon>Bacillales</taxon>
        <taxon>Thermoactinomycetaceae</taxon>
        <taxon>Thermoactinomyces</taxon>
    </lineage>
</organism>
<dbReference type="AlphaFoldDB" id="A0A7W1XUA4"/>
<reference evidence="4 5" key="1">
    <citation type="submission" date="2020-07" db="EMBL/GenBank/DDBJ databases">
        <title>Thermoactinomyces phylogeny.</title>
        <authorList>
            <person name="Dunlap C."/>
        </authorList>
    </citation>
    <scope>NUCLEOTIDE SEQUENCE [LARGE SCALE GENOMIC DNA]</scope>
    <source>
        <strain evidence="4 5">AMNI-1</strain>
    </source>
</reference>
<name>A0A7W1XUA4_9BACL</name>
<dbReference type="InterPro" id="IPR013785">
    <property type="entry name" value="Aldolase_TIM"/>
</dbReference>